<protein>
    <submittedName>
        <fullName evidence="1">Uncharacterized protein</fullName>
    </submittedName>
</protein>
<feature type="non-terminal residue" evidence="1">
    <location>
        <position position="1"/>
    </location>
</feature>
<gene>
    <name evidence="1" type="ORF">COW99_01980</name>
</gene>
<reference evidence="1 2" key="1">
    <citation type="submission" date="2017-09" db="EMBL/GenBank/DDBJ databases">
        <title>Depth-based differentiation of microbial function through sediment-hosted aquifers and enrichment of novel symbionts in the deep terrestrial subsurface.</title>
        <authorList>
            <person name="Probst A.J."/>
            <person name="Ladd B."/>
            <person name="Jarett J.K."/>
            <person name="Geller-Mcgrath D.E."/>
            <person name="Sieber C.M."/>
            <person name="Emerson J.B."/>
            <person name="Anantharaman K."/>
            <person name="Thomas B.C."/>
            <person name="Malmstrom R."/>
            <person name="Stieglmeier M."/>
            <person name="Klingl A."/>
            <person name="Woyke T."/>
            <person name="Ryan C.M."/>
            <person name="Banfield J.F."/>
        </authorList>
    </citation>
    <scope>NUCLEOTIDE SEQUENCE [LARGE SCALE GENOMIC DNA]</scope>
    <source>
        <strain evidence="1">CG22_combo_CG10-13_8_21_14_all_38_20</strain>
    </source>
</reference>
<organism evidence="1 2">
    <name type="scientific">Candidatus Roizmanbacteria bacterium CG22_combo_CG10-13_8_21_14_all_38_20</name>
    <dbReference type="NCBI Taxonomy" id="1974862"/>
    <lineage>
        <taxon>Bacteria</taxon>
        <taxon>Candidatus Roizmaniibacteriota</taxon>
    </lineage>
</organism>
<dbReference type="EMBL" id="PCTA01000014">
    <property type="protein sequence ID" value="PIP61822.1"/>
    <property type="molecule type" value="Genomic_DNA"/>
</dbReference>
<dbReference type="Proteomes" id="UP000231246">
    <property type="component" value="Unassembled WGS sequence"/>
</dbReference>
<evidence type="ECO:0000313" key="1">
    <source>
        <dbReference type="EMBL" id="PIP61822.1"/>
    </source>
</evidence>
<sequence length="86" mass="9792">MRDAKLLKKSDGISEFFKNISDIEKGQGEINEAFIIDRATEPTIESIEDTAPLEPQITEIIEPVVIKATKPKRKRKIKVKEDQEVL</sequence>
<comment type="caution">
    <text evidence="1">The sequence shown here is derived from an EMBL/GenBank/DDBJ whole genome shotgun (WGS) entry which is preliminary data.</text>
</comment>
<dbReference type="AlphaFoldDB" id="A0A2H0BVV8"/>
<accession>A0A2H0BVV8</accession>
<evidence type="ECO:0000313" key="2">
    <source>
        <dbReference type="Proteomes" id="UP000231246"/>
    </source>
</evidence>
<proteinExistence type="predicted"/>
<name>A0A2H0BVV8_9BACT</name>